<evidence type="ECO:0000256" key="8">
    <source>
        <dbReference type="ARBA" id="ARBA00023004"/>
    </source>
</evidence>
<keyword evidence="10" id="KW-0472">Membrane</keyword>
<evidence type="ECO:0000256" key="2">
    <source>
        <dbReference type="ARBA" id="ARBA00010617"/>
    </source>
</evidence>
<keyword evidence="6" id="KW-1133">Transmembrane helix</keyword>
<feature type="region of interest" description="Disordered" evidence="11">
    <location>
        <begin position="156"/>
        <end position="178"/>
    </location>
</feature>
<keyword evidence="12" id="KW-1185">Reference proteome</keyword>
<evidence type="ECO:0000256" key="1">
    <source>
        <dbReference type="ARBA" id="ARBA00004370"/>
    </source>
</evidence>
<name>A0ABM3QZL4_SPIOL</name>
<dbReference type="InterPro" id="IPR050665">
    <property type="entry name" value="Cytochrome_P450_Monooxygen"/>
</dbReference>
<evidence type="ECO:0000313" key="13">
    <source>
        <dbReference type="RefSeq" id="XP_056688822.1"/>
    </source>
</evidence>
<reference evidence="13" key="2">
    <citation type="submission" date="2025-08" db="UniProtKB">
        <authorList>
            <consortium name="RefSeq"/>
        </authorList>
    </citation>
    <scope>IDENTIFICATION</scope>
    <source>
        <tissue evidence="13">Leaf</tissue>
    </source>
</reference>
<evidence type="ECO:0000256" key="5">
    <source>
        <dbReference type="ARBA" id="ARBA00022723"/>
    </source>
</evidence>
<organism evidence="12 13">
    <name type="scientific">Spinacia oleracea</name>
    <name type="common">Spinach</name>
    <dbReference type="NCBI Taxonomy" id="3562"/>
    <lineage>
        <taxon>Eukaryota</taxon>
        <taxon>Viridiplantae</taxon>
        <taxon>Streptophyta</taxon>
        <taxon>Embryophyta</taxon>
        <taxon>Tracheophyta</taxon>
        <taxon>Spermatophyta</taxon>
        <taxon>Magnoliopsida</taxon>
        <taxon>eudicotyledons</taxon>
        <taxon>Gunneridae</taxon>
        <taxon>Pentapetalae</taxon>
        <taxon>Caryophyllales</taxon>
        <taxon>Chenopodiaceae</taxon>
        <taxon>Chenopodioideae</taxon>
        <taxon>Anserineae</taxon>
        <taxon>Spinacia</taxon>
    </lineage>
</organism>
<evidence type="ECO:0000256" key="7">
    <source>
        <dbReference type="ARBA" id="ARBA00023002"/>
    </source>
</evidence>
<dbReference type="RefSeq" id="XP_056688822.1">
    <property type="nucleotide sequence ID" value="XM_056832844.1"/>
</dbReference>
<dbReference type="InterPro" id="IPR036396">
    <property type="entry name" value="Cyt_P450_sf"/>
</dbReference>
<dbReference type="PANTHER" id="PTHR24282">
    <property type="entry name" value="CYTOCHROME P450 FAMILY MEMBER"/>
    <property type="match status" value="1"/>
</dbReference>
<dbReference type="PANTHER" id="PTHR24282:SF255">
    <property type="entry name" value="CYTOCHROME P450 72A11-RELATED"/>
    <property type="match status" value="1"/>
</dbReference>
<keyword evidence="7" id="KW-0560">Oxidoreductase</keyword>
<keyword evidence="4" id="KW-0812">Transmembrane</keyword>
<comment type="subcellular location">
    <subcellularLocation>
        <location evidence="1">Membrane</location>
    </subcellularLocation>
</comment>
<evidence type="ECO:0000256" key="9">
    <source>
        <dbReference type="ARBA" id="ARBA00023033"/>
    </source>
</evidence>
<evidence type="ECO:0000313" key="12">
    <source>
        <dbReference type="Proteomes" id="UP000813463"/>
    </source>
</evidence>
<dbReference type="Gene3D" id="1.20.120.990">
    <property type="entry name" value="Glycosyltransferase family 88, C-terminal domain"/>
    <property type="match status" value="1"/>
</dbReference>
<sequence length="178" mass="20316">MNNFQKPRLNPYTQVLSTGLPNYEGQKWAKHRKLLNPAFQLDKLKVLRRLWPYFTTLTGDGIAKAAFGSSFEDGRKIFNILTVQKNLVISLLKYSYIPGYQYMPTKGNRKMKETDNEIKLLLTNLIRQRKKVMEAGEAPKDDLLGMLLESNANEAAQVNENGSGSTKRQLLSHQVSLR</sequence>
<evidence type="ECO:0000256" key="4">
    <source>
        <dbReference type="ARBA" id="ARBA00022692"/>
    </source>
</evidence>
<evidence type="ECO:0000256" key="11">
    <source>
        <dbReference type="SAM" id="MobiDB-lite"/>
    </source>
</evidence>
<keyword evidence="9" id="KW-0503">Monooxygenase</keyword>
<keyword evidence="3" id="KW-0349">Heme</keyword>
<evidence type="ECO:0000256" key="10">
    <source>
        <dbReference type="ARBA" id="ARBA00023136"/>
    </source>
</evidence>
<dbReference type="GeneID" id="130459136"/>
<reference evidence="12" key="1">
    <citation type="journal article" date="2021" name="Nat. Commun.">
        <title>Genomic analyses provide insights into spinach domestication and the genetic basis of agronomic traits.</title>
        <authorList>
            <person name="Cai X."/>
            <person name="Sun X."/>
            <person name="Xu C."/>
            <person name="Sun H."/>
            <person name="Wang X."/>
            <person name="Ge C."/>
            <person name="Zhang Z."/>
            <person name="Wang Q."/>
            <person name="Fei Z."/>
            <person name="Jiao C."/>
            <person name="Wang Q."/>
        </authorList>
    </citation>
    <scope>NUCLEOTIDE SEQUENCE [LARGE SCALE GENOMIC DNA]</scope>
    <source>
        <strain evidence="12">cv. Varoflay</strain>
    </source>
</reference>
<gene>
    <name evidence="13" type="primary">LOC130459136</name>
</gene>
<protein>
    <submittedName>
        <fullName evidence="13">Cytochrome P450 72A552-like</fullName>
    </submittedName>
</protein>
<proteinExistence type="inferred from homology"/>
<evidence type="ECO:0000256" key="3">
    <source>
        <dbReference type="ARBA" id="ARBA00022617"/>
    </source>
</evidence>
<keyword evidence="5" id="KW-0479">Metal-binding</keyword>
<keyword evidence="8" id="KW-0408">Iron</keyword>
<accession>A0ABM3QZL4</accession>
<comment type="similarity">
    <text evidence="2">Belongs to the cytochrome P450 family.</text>
</comment>
<evidence type="ECO:0000256" key="6">
    <source>
        <dbReference type="ARBA" id="ARBA00022989"/>
    </source>
</evidence>
<dbReference type="SUPFAM" id="SSF48264">
    <property type="entry name" value="Cytochrome P450"/>
    <property type="match status" value="1"/>
</dbReference>
<dbReference type="Proteomes" id="UP000813463">
    <property type="component" value="Chromosome 6"/>
</dbReference>